<keyword evidence="2" id="KW-0732">Signal</keyword>
<feature type="region of interest" description="Disordered" evidence="1">
    <location>
        <begin position="65"/>
        <end position="106"/>
    </location>
</feature>
<gene>
    <name evidence="3" type="ORF">X777_08275</name>
</gene>
<feature type="region of interest" description="Disordered" evidence="1">
    <location>
        <begin position="157"/>
        <end position="226"/>
    </location>
</feature>
<organism evidence="3 4">
    <name type="scientific">Ooceraea biroi</name>
    <name type="common">Clonal raider ant</name>
    <name type="synonym">Cerapachys biroi</name>
    <dbReference type="NCBI Taxonomy" id="2015173"/>
    <lineage>
        <taxon>Eukaryota</taxon>
        <taxon>Metazoa</taxon>
        <taxon>Ecdysozoa</taxon>
        <taxon>Arthropoda</taxon>
        <taxon>Hexapoda</taxon>
        <taxon>Insecta</taxon>
        <taxon>Pterygota</taxon>
        <taxon>Neoptera</taxon>
        <taxon>Endopterygota</taxon>
        <taxon>Hymenoptera</taxon>
        <taxon>Apocrita</taxon>
        <taxon>Aculeata</taxon>
        <taxon>Formicoidea</taxon>
        <taxon>Formicidae</taxon>
        <taxon>Dorylinae</taxon>
        <taxon>Ooceraea</taxon>
    </lineage>
</organism>
<dbReference type="OMA" id="RIQYTPK"/>
<feature type="chain" id="PRO_5001541455" evidence="2">
    <location>
        <begin position="17"/>
        <end position="315"/>
    </location>
</feature>
<keyword evidence="4" id="KW-1185">Reference proteome</keyword>
<sequence>MRVVILFAAVVSTAWAETKNIERPVRAPQGQIRYDTDATRADWKYLTPQEQWRSRVVGNIQRIQRAESGHRQRQNQRAVPHQQQQQQQQLQRVQSPQPVQQAQQQVPGPQYYSYKPYTAVPSHIKELIQSAYQPQPPYIDPSSFLYSSYVAPQQYEQQQPASAASELPQAAYQKPSARYQSIDPRRVQSRREYSDRRVERQDRVYGDEYAQQQQQQEQQQVPIGTMPEPPLPTLYLDRNMPSAIKQLLQYQAQIPYDVTANRIQYTPKNVFIPRPLADDAKGPYYYRSKVYYPNEGGEEADYPQDHKPVDEQQRH</sequence>
<feature type="compositionally biased region" description="Basic and acidic residues" evidence="1">
    <location>
        <begin position="183"/>
        <end position="206"/>
    </location>
</feature>
<feature type="region of interest" description="Disordered" evidence="1">
    <location>
        <begin position="294"/>
        <end position="315"/>
    </location>
</feature>
<proteinExistence type="predicted"/>
<dbReference type="OrthoDB" id="7682600at2759"/>
<feature type="compositionally biased region" description="Basic and acidic residues" evidence="1">
    <location>
        <begin position="303"/>
        <end position="315"/>
    </location>
</feature>
<feature type="compositionally biased region" description="Low complexity" evidence="1">
    <location>
        <begin position="211"/>
        <end position="220"/>
    </location>
</feature>
<evidence type="ECO:0000256" key="1">
    <source>
        <dbReference type="SAM" id="MobiDB-lite"/>
    </source>
</evidence>
<feature type="compositionally biased region" description="Low complexity" evidence="1">
    <location>
        <begin position="75"/>
        <end position="106"/>
    </location>
</feature>
<evidence type="ECO:0000256" key="2">
    <source>
        <dbReference type="SAM" id="SignalP"/>
    </source>
</evidence>
<name>A0A026WZ19_OOCBI</name>
<protein>
    <submittedName>
        <fullName evidence="3">Uncharacterized protein</fullName>
    </submittedName>
</protein>
<dbReference type="AlphaFoldDB" id="A0A026WZ19"/>
<dbReference type="EMBL" id="KK107063">
    <property type="protein sequence ID" value="EZA61063.1"/>
    <property type="molecule type" value="Genomic_DNA"/>
</dbReference>
<accession>A0A026WZ19</accession>
<reference evidence="3 4" key="1">
    <citation type="journal article" date="2014" name="Curr. Biol.">
        <title>The genome of the clonal raider ant Cerapachys biroi.</title>
        <authorList>
            <person name="Oxley P.R."/>
            <person name="Ji L."/>
            <person name="Fetter-Pruneda I."/>
            <person name="McKenzie S.K."/>
            <person name="Li C."/>
            <person name="Hu H."/>
            <person name="Zhang G."/>
            <person name="Kronauer D.J."/>
        </authorList>
    </citation>
    <scope>NUCLEOTIDE SEQUENCE [LARGE SCALE GENOMIC DNA]</scope>
</reference>
<evidence type="ECO:0000313" key="3">
    <source>
        <dbReference type="EMBL" id="EZA61063.1"/>
    </source>
</evidence>
<dbReference type="Proteomes" id="UP000053097">
    <property type="component" value="Unassembled WGS sequence"/>
</dbReference>
<evidence type="ECO:0000313" key="4">
    <source>
        <dbReference type="Proteomes" id="UP000053097"/>
    </source>
</evidence>
<feature type="signal peptide" evidence="2">
    <location>
        <begin position="1"/>
        <end position="16"/>
    </location>
</feature>